<sequence length="212" mass="24199">MGFAPIPLTIMLIRVVTQTFDFTITSVQLVFCITWMLLLSLRIINGMVGLRKACGHVKRYRDLQEKTEYEIFRKRILIMKSKSAPNSPRLSLIDFSDVLHQTATNKGFTVSDLMSHWNELIFSLETTHIPEHEGQSRWLFSSPVNKSRKDNSLPPHTANGEKDEKEDISEATDRSKNTPRKHTRTTECDSLSDVQAYTMLDNATEPVEGIQS</sequence>
<dbReference type="AlphaFoldDB" id="A0A182ERF7"/>
<reference evidence="8 9" key="2">
    <citation type="submission" date="2018-08" db="EMBL/GenBank/DDBJ databases">
        <authorList>
            <person name="Laetsch R D."/>
            <person name="Stevens L."/>
            <person name="Kumar S."/>
            <person name="Blaxter L. M."/>
        </authorList>
    </citation>
    <scope>NUCLEOTIDE SEQUENCE [LARGE SCALE GENOMIC DNA]</scope>
</reference>
<dbReference type="GO" id="GO:0005789">
    <property type="term" value="C:endoplasmic reticulum membrane"/>
    <property type="evidence" value="ECO:0007669"/>
    <property type="project" value="TreeGrafter"/>
</dbReference>
<dbReference type="PANTHER" id="PTHR13317:SF4">
    <property type="entry name" value="TRANSMEMBRANE ANTERIOR POSTERIOR TRANSFORMATION PROTEIN 1 HOMOLOG"/>
    <property type="match status" value="1"/>
</dbReference>
<evidence type="ECO:0000256" key="1">
    <source>
        <dbReference type="ARBA" id="ARBA00004141"/>
    </source>
</evidence>
<reference evidence="10" key="1">
    <citation type="submission" date="2016-06" db="UniProtKB">
        <authorList>
            <consortium name="WormBaseParasite"/>
        </authorList>
    </citation>
    <scope>IDENTIFICATION</scope>
</reference>
<protein>
    <submittedName>
        <fullName evidence="10">Neur_chan_memb domain-containing protein</fullName>
    </submittedName>
</protein>
<dbReference type="WBParaSite" id="nOo.2.0.1.t10723-RA">
    <property type="protein sequence ID" value="nOo.2.0.1.t10723-RA"/>
    <property type="gene ID" value="nOo.2.0.1.g10723"/>
</dbReference>
<dbReference type="GO" id="GO:0036064">
    <property type="term" value="C:ciliary basal body"/>
    <property type="evidence" value="ECO:0007669"/>
    <property type="project" value="TreeGrafter"/>
</dbReference>
<dbReference type="EMBL" id="UYRW01006478">
    <property type="protein sequence ID" value="VDM94450.1"/>
    <property type="molecule type" value="Genomic_DNA"/>
</dbReference>
<evidence type="ECO:0000313" key="10">
    <source>
        <dbReference type="WBParaSite" id="nOo.2.0.1.t10723-RA"/>
    </source>
</evidence>
<evidence type="ECO:0000256" key="3">
    <source>
        <dbReference type="ARBA" id="ARBA00022692"/>
    </source>
</evidence>
<proteinExistence type="inferred from homology"/>
<evidence type="ECO:0000256" key="5">
    <source>
        <dbReference type="ARBA" id="ARBA00023136"/>
    </source>
</evidence>
<dbReference type="InterPro" id="IPR008010">
    <property type="entry name" value="Tatp1"/>
</dbReference>
<comment type="subcellular location">
    <subcellularLocation>
        <location evidence="1">Membrane</location>
        <topology evidence="1">Multi-pass membrane protein</topology>
    </subcellularLocation>
</comment>
<accession>A0A182ERF7</accession>
<dbReference type="OrthoDB" id="29023at2759"/>
<dbReference type="PANTHER" id="PTHR13317">
    <property type="entry name" value="TRANSMEMBRANE ANTERIOR POSTERIOR TRANSFORMATION PROTEIN 1 HOMOLOG"/>
    <property type="match status" value="1"/>
</dbReference>
<gene>
    <name evidence="8" type="ORF">NOO_LOCUS10723</name>
</gene>
<keyword evidence="3 7" id="KW-0812">Transmembrane</keyword>
<keyword evidence="4 7" id="KW-1133">Transmembrane helix</keyword>
<dbReference type="Proteomes" id="UP000271087">
    <property type="component" value="Unassembled WGS sequence"/>
</dbReference>
<comment type="similarity">
    <text evidence="2">Belongs to the TAPT1 family.</text>
</comment>
<feature type="transmembrane region" description="Helical" evidence="7">
    <location>
        <begin position="20"/>
        <end position="41"/>
    </location>
</feature>
<evidence type="ECO:0000256" key="4">
    <source>
        <dbReference type="ARBA" id="ARBA00022989"/>
    </source>
</evidence>
<keyword evidence="9" id="KW-1185">Reference proteome</keyword>
<keyword evidence="5 7" id="KW-0472">Membrane</keyword>
<evidence type="ECO:0000313" key="9">
    <source>
        <dbReference type="Proteomes" id="UP000271087"/>
    </source>
</evidence>
<name>A0A182ERF7_ONCOC</name>
<evidence type="ECO:0000256" key="7">
    <source>
        <dbReference type="SAM" id="Phobius"/>
    </source>
</evidence>
<organism evidence="10">
    <name type="scientific">Onchocerca ochengi</name>
    <name type="common">Filarial nematode worm</name>
    <dbReference type="NCBI Taxonomy" id="42157"/>
    <lineage>
        <taxon>Eukaryota</taxon>
        <taxon>Metazoa</taxon>
        <taxon>Ecdysozoa</taxon>
        <taxon>Nematoda</taxon>
        <taxon>Chromadorea</taxon>
        <taxon>Rhabditida</taxon>
        <taxon>Spirurina</taxon>
        <taxon>Spiruromorpha</taxon>
        <taxon>Filarioidea</taxon>
        <taxon>Onchocercidae</taxon>
        <taxon>Onchocerca</taxon>
    </lineage>
</organism>
<evidence type="ECO:0000256" key="2">
    <source>
        <dbReference type="ARBA" id="ARBA00008803"/>
    </source>
</evidence>
<evidence type="ECO:0000256" key="6">
    <source>
        <dbReference type="SAM" id="MobiDB-lite"/>
    </source>
</evidence>
<dbReference type="GO" id="GO:0045724">
    <property type="term" value="P:positive regulation of cilium assembly"/>
    <property type="evidence" value="ECO:0007669"/>
    <property type="project" value="TreeGrafter"/>
</dbReference>
<feature type="region of interest" description="Disordered" evidence="6">
    <location>
        <begin position="140"/>
        <end position="212"/>
    </location>
</feature>
<evidence type="ECO:0000313" key="8">
    <source>
        <dbReference type="EMBL" id="VDM94450.1"/>
    </source>
</evidence>